<evidence type="ECO:0000313" key="2">
    <source>
        <dbReference type="EMBL" id="JAS78850.1"/>
    </source>
</evidence>
<feature type="non-terminal residue" evidence="2">
    <location>
        <position position="167"/>
    </location>
</feature>
<reference evidence="2" key="1">
    <citation type="submission" date="2015-11" db="EMBL/GenBank/DDBJ databases">
        <title>De novo transcriptome assembly of four potential Pierce s Disease insect vectors from Arizona vineyards.</title>
        <authorList>
            <person name="Tassone E.E."/>
        </authorList>
    </citation>
    <scope>NUCLEOTIDE SEQUENCE</scope>
</reference>
<accession>A0A1B6HW42</accession>
<sequence>GIQAISDIYSKHIIIREIWHSLSSLQSEGVAVFLVWVPGHIGVSGNELADRGAKEALELQPYTARMVSSDIIPVVKGKLKAKWNTEWQAVVNNKLRRIKDCVGLWETANRPSRREEVVLCRLRLGHMLLTHGFLMSRDDPPVCDTCDTVITVKHVLVDCPRYLVHRH</sequence>
<dbReference type="InterPro" id="IPR012337">
    <property type="entry name" value="RNaseH-like_sf"/>
</dbReference>
<name>A0A1B6HW42_9HEMI</name>
<feature type="non-terminal residue" evidence="2">
    <location>
        <position position="1"/>
    </location>
</feature>
<feature type="domain" description="RNase H type-1" evidence="1">
    <location>
        <begin position="1"/>
        <end position="58"/>
    </location>
</feature>
<evidence type="ECO:0000259" key="1">
    <source>
        <dbReference type="PROSITE" id="PS50879"/>
    </source>
</evidence>
<gene>
    <name evidence="2" type="ORF">g.25336</name>
</gene>
<dbReference type="GO" id="GO:0004523">
    <property type="term" value="F:RNA-DNA hybrid ribonuclease activity"/>
    <property type="evidence" value="ECO:0007669"/>
    <property type="project" value="InterPro"/>
</dbReference>
<dbReference type="Pfam" id="PF00075">
    <property type="entry name" value="RNase_H"/>
    <property type="match status" value="1"/>
</dbReference>
<dbReference type="SUPFAM" id="SSF53098">
    <property type="entry name" value="Ribonuclease H-like"/>
    <property type="match status" value="1"/>
</dbReference>
<dbReference type="InterPro" id="IPR036397">
    <property type="entry name" value="RNaseH_sf"/>
</dbReference>
<proteinExistence type="predicted"/>
<protein>
    <recommendedName>
        <fullName evidence="1">RNase H type-1 domain-containing protein</fullName>
    </recommendedName>
</protein>
<dbReference type="AlphaFoldDB" id="A0A1B6HW42"/>
<dbReference type="InterPro" id="IPR002156">
    <property type="entry name" value="RNaseH_domain"/>
</dbReference>
<dbReference type="GO" id="GO:0003676">
    <property type="term" value="F:nucleic acid binding"/>
    <property type="evidence" value="ECO:0007669"/>
    <property type="project" value="InterPro"/>
</dbReference>
<dbReference type="Gene3D" id="3.30.420.10">
    <property type="entry name" value="Ribonuclease H-like superfamily/Ribonuclease H"/>
    <property type="match status" value="1"/>
</dbReference>
<dbReference type="EMBL" id="GECU01028856">
    <property type="protein sequence ID" value="JAS78850.1"/>
    <property type="molecule type" value="Transcribed_RNA"/>
</dbReference>
<organism evidence="2">
    <name type="scientific">Homalodisca liturata</name>
    <dbReference type="NCBI Taxonomy" id="320908"/>
    <lineage>
        <taxon>Eukaryota</taxon>
        <taxon>Metazoa</taxon>
        <taxon>Ecdysozoa</taxon>
        <taxon>Arthropoda</taxon>
        <taxon>Hexapoda</taxon>
        <taxon>Insecta</taxon>
        <taxon>Pterygota</taxon>
        <taxon>Neoptera</taxon>
        <taxon>Paraneoptera</taxon>
        <taxon>Hemiptera</taxon>
        <taxon>Auchenorrhyncha</taxon>
        <taxon>Membracoidea</taxon>
        <taxon>Cicadellidae</taxon>
        <taxon>Cicadellinae</taxon>
        <taxon>Proconiini</taxon>
        <taxon>Homalodisca</taxon>
    </lineage>
</organism>
<dbReference type="PROSITE" id="PS50879">
    <property type="entry name" value="RNASE_H_1"/>
    <property type="match status" value="1"/>
</dbReference>